<evidence type="ECO:0000313" key="2">
    <source>
        <dbReference type="EMBL" id="RKH73489.1"/>
    </source>
</evidence>
<comment type="caution">
    <text evidence="2">The sequence shown here is derived from an EMBL/GenBank/DDBJ whole genome shotgun (WGS) entry which is preliminary data.</text>
</comment>
<keyword evidence="3" id="KW-1185">Reference proteome</keyword>
<feature type="compositionally biased region" description="Polar residues" evidence="1">
    <location>
        <begin position="1"/>
        <end position="13"/>
    </location>
</feature>
<feature type="region of interest" description="Disordered" evidence="1">
    <location>
        <begin position="1"/>
        <end position="20"/>
    </location>
</feature>
<gene>
    <name evidence="2" type="ORF">D7X96_01985</name>
</gene>
<name>A0A3A8QXH5_9BACT</name>
<dbReference type="EMBL" id="RAWM01000003">
    <property type="protein sequence ID" value="RKH73489.1"/>
    <property type="molecule type" value="Genomic_DNA"/>
</dbReference>
<sequence>MSRGFSSTMTVCTESRRSRPVTDFSRALLRRVMSPDTVRSSGQPPADSSIALSPMATEPTRLRRGKPAVDWSFAFPAMLMALAD</sequence>
<organism evidence="2 3">
    <name type="scientific">Corallococcus interemptor</name>
    <dbReference type="NCBI Taxonomy" id="2316720"/>
    <lineage>
        <taxon>Bacteria</taxon>
        <taxon>Pseudomonadati</taxon>
        <taxon>Myxococcota</taxon>
        <taxon>Myxococcia</taxon>
        <taxon>Myxococcales</taxon>
        <taxon>Cystobacterineae</taxon>
        <taxon>Myxococcaceae</taxon>
        <taxon>Corallococcus</taxon>
    </lineage>
</organism>
<feature type="region of interest" description="Disordered" evidence="1">
    <location>
        <begin position="34"/>
        <end position="63"/>
    </location>
</feature>
<evidence type="ECO:0000313" key="3">
    <source>
        <dbReference type="Proteomes" id="UP000282656"/>
    </source>
</evidence>
<reference evidence="3" key="1">
    <citation type="submission" date="2018-09" db="EMBL/GenBank/DDBJ databases">
        <authorList>
            <person name="Livingstone P.G."/>
            <person name="Whitworth D.E."/>
        </authorList>
    </citation>
    <scope>NUCLEOTIDE SEQUENCE [LARGE SCALE GENOMIC DNA]</scope>
    <source>
        <strain evidence="3">AB047A</strain>
    </source>
</reference>
<dbReference type="Proteomes" id="UP000282656">
    <property type="component" value="Unassembled WGS sequence"/>
</dbReference>
<dbReference type="AlphaFoldDB" id="A0A3A8QXH5"/>
<protein>
    <submittedName>
        <fullName evidence="2">Uncharacterized protein</fullName>
    </submittedName>
</protein>
<proteinExistence type="predicted"/>
<evidence type="ECO:0000256" key="1">
    <source>
        <dbReference type="SAM" id="MobiDB-lite"/>
    </source>
</evidence>
<accession>A0A3A8QXH5</accession>